<gene>
    <name evidence="7" type="ORF">RHS01_01026</name>
</gene>
<feature type="region of interest" description="Disordered" evidence="4">
    <location>
        <begin position="193"/>
        <end position="218"/>
    </location>
</feature>
<evidence type="ECO:0000259" key="5">
    <source>
        <dbReference type="Pfam" id="PF00389"/>
    </source>
</evidence>
<sequence>MSTPIAIPRQAQDTFDDHAVSTSPPFVHRATDYGTSPRQSSPTFNPSAGPAFGVRPKVLKPFATEELRLLLLENISQDAVRAFTDLGFQVDFHKKAFSEAELVDSIGKYHAIGIRSKTKITARVLKAATKLLVIGCFCIGTNQVDLDTAARAGIPSSTLRSPTRAPSPSSSLPKLLRSPANYLNEHTKCVPEYGTSSRPGAGKSVARRSESSGTGTLARSVGPRRGVWYACGLLRRLEPHAARVGHTGPGSRDLVVSVRLCHVHVPELQETTGMISTKELGWMRRGAYLINNARGKVVDIPALIEALESKKIAGAAIDVYPAEPGGNGQPFDDQLNPWASRLRALPNVILTPHIGGSTEEAQRMIGFEVSSALARYLSYGATLGAVNFPEVDLRAITAEQDFIRVCYVHQNQPGVLRQLNEILMDHNVEKQYSDSKADVAYLMADISNVSEADIQDIHDRISHTKANIITRLLT</sequence>
<feature type="compositionally biased region" description="Polar residues" evidence="4">
    <location>
        <begin position="33"/>
        <end position="46"/>
    </location>
</feature>
<dbReference type="Proteomes" id="UP000614334">
    <property type="component" value="Unassembled WGS sequence"/>
</dbReference>
<name>A0A8H7M9Q9_9AGAM</name>
<dbReference type="SUPFAM" id="SSF52283">
    <property type="entry name" value="Formate/glycerate dehydrogenase catalytic domain-like"/>
    <property type="match status" value="1"/>
</dbReference>
<dbReference type="SUPFAM" id="SSF51735">
    <property type="entry name" value="NAD(P)-binding Rossmann-fold domains"/>
    <property type="match status" value="1"/>
</dbReference>
<protein>
    <submittedName>
        <fullName evidence="7">D-isomer specific 2-hydroxyacid dehydrogenase, catalytic domain</fullName>
    </submittedName>
</protein>
<evidence type="ECO:0000313" key="7">
    <source>
        <dbReference type="EMBL" id="KAF8761898.1"/>
    </source>
</evidence>
<comment type="caution">
    <text evidence="7">The sequence shown here is derived from an EMBL/GenBank/DDBJ whole genome shotgun (WGS) entry which is preliminary data.</text>
</comment>
<dbReference type="Pfam" id="PF00389">
    <property type="entry name" value="2-Hacid_dh"/>
    <property type="match status" value="1"/>
</dbReference>
<evidence type="ECO:0000259" key="6">
    <source>
        <dbReference type="Pfam" id="PF02826"/>
    </source>
</evidence>
<feature type="domain" description="D-isomer specific 2-hydroxyacid dehydrogenase NAD-binding" evidence="6">
    <location>
        <begin position="258"/>
        <end position="355"/>
    </location>
</feature>
<dbReference type="Gene3D" id="3.40.50.720">
    <property type="entry name" value="NAD(P)-binding Rossmann-like Domain"/>
    <property type="match status" value="3"/>
</dbReference>
<evidence type="ECO:0000256" key="3">
    <source>
        <dbReference type="RuleBase" id="RU003719"/>
    </source>
</evidence>
<dbReference type="GO" id="GO:0016616">
    <property type="term" value="F:oxidoreductase activity, acting on the CH-OH group of donors, NAD or NADP as acceptor"/>
    <property type="evidence" value="ECO:0007669"/>
    <property type="project" value="InterPro"/>
</dbReference>
<dbReference type="InterPro" id="IPR045865">
    <property type="entry name" value="ACT-like_dom_sf"/>
</dbReference>
<dbReference type="EMBL" id="JACYCF010000001">
    <property type="protein sequence ID" value="KAF8761898.1"/>
    <property type="molecule type" value="Genomic_DNA"/>
</dbReference>
<dbReference type="GO" id="GO:0006520">
    <property type="term" value="P:amino acid metabolic process"/>
    <property type="evidence" value="ECO:0007669"/>
    <property type="project" value="UniProtKB-ARBA"/>
</dbReference>
<dbReference type="InterPro" id="IPR006139">
    <property type="entry name" value="D-isomer_2_OHA_DH_cat_dom"/>
</dbReference>
<dbReference type="InterPro" id="IPR006140">
    <property type="entry name" value="D-isomer_DH_NAD-bd"/>
</dbReference>
<evidence type="ECO:0000256" key="1">
    <source>
        <dbReference type="ARBA" id="ARBA00023002"/>
    </source>
</evidence>
<feature type="domain" description="D-isomer specific 2-hydroxyacid dehydrogenase catalytic" evidence="5">
    <location>
        <begin position="70"/>
        <end position="387"/>
    </location>
</feature>
<comment type="similarity">
    <text evidence="3">Belongs to the D-isomer specific 2-hydroxyacid dehydrogenase family.</text>
</comment>
<dbReference type="Gene3D" id="3.30.70.260">
    <property type="match status" value="1"/>
</dbReference>
<accession>A0A8H7M9Q9</accession>
<dbReference type="InterPro" id="IPR029753">
    <property type="entry name" value="D-isomer_DH_CS"/>
</dbReference>
<dbReference type="GO" id="GO:0051287">
    <property type="term" value="F:NAD binding"/>
    <property type="evidence" value="ECO:0007669"/>
    <property type="project" value="InterPro"/>
</dbReference>
<feature type="region of interest" description="Disordered" evidence="4">
    <location>
        <begin position="1"/>
        <end position="49"/>
    </location>
</feature>
<dbReference type="GO" id="GO:0046394">
    <property type="term" value="P:carboxylic acid biosynthetic process"/>
    <property type="evidence" value="ECO:0007669"/>
    <property type="project" value="UniProtKB-ARBA"/>
</dbReference>
<keyword evidence="1 3" id="KW-0560">Oxidoreductase</keyword>
<organism evidence="7 8">
    <name type="scientific">Rhizoctonia solani</name>
    <dbReference type="NCBI Taxonomy" id="456999"/>
    <lineage>
        <taxon>Eukaryota</taxon>
        <taxon>Fungi</taxon>
        <taxon>Dikarya</taxon>
        <taxon>Basidiomycota</taxon>
        <taxon>Agaricomycotina</taxon>
        <taxon>Agaricomycetes</taxon>
        <taxon>Cantharellales</taxon>
        <taxon>Ceratobasidiaceae</taxon>
        <taxon>Rhizoctonia</taxon>
    </lineage>
</organism>
<dbReference type="Pfam" id="PF02826">
    <property type="entry name" value="2-Hacid_dh_C"/>
    <property type="match status" value="1"/>
</dbReference>
<feature type="region of interest" description="Disordered" evidence="4">
    <location>
        <begin position="155"/>
        <end position="176"/>
    </location>
</feature>
<dbReference type="AlphaFoldDB" id="A0A8H7M9Q9"/>
<evidence type="ECO:0000256" key="2">
    <source>
        <dbReference type="ARBA" id="ARBA00029440"/>
    </source>
</evidence>
<dbReference type="PANTHER" id="PTHR42938">
    <property type="entry name" value="FORMATE DEHYDROGENASE 1"/>
    <property type="match status" value="1"/>
</dbReference>
<evidence type="ECO:0000313" key="8">
    <source>
        <dbReference type="Proteomes" id="UP000614334"/>
    </source>
</evidence>
<dbReference type="SUPFAM" id="SSF55021">
    <property type="entry name" value="ACT-like"/>
    <property type="match status" value="1"/>
</dbReference>
<dbReference type="PROSITE" id="PS00671">
    <property type="entry name" value="D_2_HYDROXYACID_DH_3"/>
    <property type="match status" value="1"/>
</dbReference>
<reference evidence="7" key="1">
    <citation type="submission" date="2020-09" db="EMBL/GenBank/DDBJ databases">
        <title>Comparative genome analyses of four rice-infecting Rhizoctonia solani isolates reveal extensive enrichment of homogalacturonan modification genes.</title>
        <authorList>
            <person name="Lee D.-Y."/>
            <person name="Jeon J."/>
            <person name="Kim K.-T."/>
            <person name="Cheong K."/>
            <person name="Song H."/>
            <person name="Choi G."/>
            <person name="Ko J."/>
            <person name="Opiyo S.O."/>
            <person name="Zuo S."/>
            <person name="Madhav S."/>
            <person name="Lee Y.-H."/>
            <person name="Wang G.-L."/>
        </authorList>
    </citation>
    <scope>NUCLEOTIDE SEQUENCE</scope>
    <source>
        <strain evidence="7">AG1-IA B2</strain>
    </source>
</reference>
<dbReference type="InterPro" id="IPR036291">
    <property type="entry name" value="NAD(P)-bd_dom_sf"/>
</dbReference>
<comment type="pathway">
    <text evidence="2">Amino-acid biosynthesis.</text>
</comment>
<evidence type="ECO:0000256" key="4">
    <source>
        <dbReference type="SAM" id="MobiDB-lite"/>
    </source>
</evidence>
<dbReference type="PANTHER" id="PTHR42938:SF9">
    <property type="entry name" value="FORMATE DEHYDROGENASE 1"/>
    <property type="match status" value="1"/>
</dbReference>
<proteinExistence type="inferred from homology"/>